<reference evidence="4" key="1">
    <citation type="submission" date="2021-03" db="EMBL/GenBank/DDBJ databases">
        <title>Evolutionary innovations through gain and loss of genes in the ectomycorrhizal Boletales.</title>
        <authorList>
            <person name="Wu G."/>
            <person name="Miyauchi S."/>
            <person name="Morin E."/>
            <person name="Yang Z.-L."/>
            <person name="Xu J."/>
            <person name="Martin F.M."/>
        </authorList>
    </citation>
    <scope>NUCLEOTIDE SEQUENCE</scope>
    <source>
        <strain evidence="4">BR01</strain>
    </source>
</reference>
<feature type="domain" description="DUF6533" evidence="3">
    <location>
        <begin position="17"/>
        <end position="58"/>
    </location>
</feature>
<proteinExistence type="predicted"/>
<evidence type="ECO:0000313" key="5">
    <source>
        <dbReference type="Proteomes" id="UP000683000"/>
    </source>
</evidence>
<feature type="transmembrane region" description="Helical" evidence="2">
    <location>
        <begin position="16"/>
        <end position="35"/>
    </location>
</feature>
<feature type="region of interest" description="Disordered" evidence="1">
    <location>
        <begin position="285"/>
        <end position="316"/>
    </location>
</feature>
<accession>A0A8I3AFP6</accession>
<dbReference type="OrthoDB" id="2638860at2759"/>
<feature type="transmembrane region" description="Helical" evidence="2">
    <location>
        <begin position="124"/>
        <end position="144"/>
    </location>
</feature>
<protein>
    <recommendedName>
        <fullName evidence="3">DUF6533 domain-containing protein</fullName>
    </recommendedName>
</protein>
<comment type="caution">
    <text evidence="4">The sequence shown here is derived from an EMBL/GenBank/DDBJ whole genome shotgun (WGS) entry which is preliminary data.</text>
</comment>
<evidence type="ECO:0000256" key="1">
    <source>
        <dbReference type="SAM" id="MobiDB-lite"/>
    </source>
</evidence>
<evidence type="ECO:0000256" key="2">
    <source>
        <dbReference type="SAM" id="Phobius"/>
    </source>
</evidence>
<name>A0A8I3AFP6_9AGAM</name>
<gene>
    <name evidence="4" type="ORF">JVT61DRAFT_358</name>
</gene>
<organism evidence="4 5">
    <name type="scientific">Boletus reticuloceps</name>
    <dbReference type="NCBI Taxonomy" id="495285"/>
    <lineage>
        <taxon>Eukaryota</taxon>
        <taxon>Fungi</taxon>
        <taxon>Dikarya</taxon>
        <taxon>Basidiomycota</taxon>
        <taxon>Agaricomycotina</taxon>
        <taxon>Agaricomycetes</taxon>
        <taxon>Agaricomycetidae</taxon>
        <taxon>Boletales</taxon>
        <taxon>Boletineae</taxon>
        <taxon>Boletaceae</taxon>
        <taxon>Boletoideae</taxon>
        <taxon>Boletus</taxon>
    </lineage>
</organism>
<dbReference type="EMBL" id="JAGFBS010000001">
    <property type="protein sequence ID" value="KAG6381753.1"/>
    <property type="molecule type" value="Genomic_DNA"/>
</dbReference>
<feature type="transmembrane region" description="Helical" evidence="2">
    <location>
        <begin position="212"/>
        <end position="232"/>
    </location>
</feature>
<keyword evidence="5" id="KW-1185">Reference proteome</keyword>
<dbReference type="AlphaFoldDB" id="A0A8I3AFP6"/>
<dbReference type="InterPro" id="IPR045340">
    <property type="entry name" value="DUF6533"/>
</dbReference>
<keyword evidence="2" id="KW-0472">Membrane</keyword>
<feature type="transmembrane region" description="Helical" evidence="2">
    <location>
        <begin position="164"/>
        <end position="188"/>
    </location>
</feature>
<feature type="transmembrane region" description="Helical" evidence="2">
    <location>
        <begin position="88"/>
        <end position="112"/>
    </location>
</feature>
<evidence type="ECO:0000313" key="4">
    <source>
        <dbReference type="EMBL" id="KAG6381753.1"/>
    </source>
</evidence>
<dbReference type="Pfam" id="PF20151">
    <property type="entry name" value="DUF6533"/>
    <property type="match status" value="1"/>
</dbReference>
<keyword evidence="2" id="KW-0812">Transmembrane</keyword>
<dbReference type="Proteomes" id="UP000683000">
    <property type="component" value="Unassembled WGS sequence"/>
</dbReference>
<evidence type="ECO:0000259" key="3">
    <source>
        <dbReference type="Pfam" id="PF20151"/>
    </source>
</evidence>
<keyword evidence="2" id="KW-1133">Transmembrane helix</keyword>
<sequence>MSVPPELLGHLVTRKLVAFSGYTFLVYDYLLTFSLEVTYMWNTPWTVVKALFLMNRYWNLMGQTFMMLEETGYLVHNSTQFCTAFELFLPFFVICSGESIRLLVAIRACAILGCKRSVAMVWNIIYVLYAISVLGVVLYFFTHAGPLHFEYLDETGMCITPAPANLWTILFITLVLDSFLLALVFYCLHRMTKVSRAVYSSRLVRLLARDAFLFYIATLFNSLFCITCWTVFRQDPRNMLSQLLSTPFIAVTGQHLVLNLRRLQARPDSTRDLSREVARQMAAMSMSDLSTDVGQPDPQSDLGLELGQLGNARPVG</sequence>